<keyword evidence="3" id="KW-0732">Signal</keyword>
<reference evidence="9" key="1">
    <citation type="journal article" date="2019" name="Int. J. Syst. Evol. Microbiol.">
        <title>The Global Catalogue of Microorganisms (GCM) 10K type strain sequencing project: providing services to taxonomists for standard genome sequencing and annotation.</title>
        <authorList>
            <consortium name="The Broad Institute Genomics Platform"/>
            <consortium name="The Broad Institute Genome Sequencing Center for Infectious Disease"/>
            <person name="Wu L."/>
            <person name="Ma J."/>
        </authorList>
    </citation>
    <scope>NUCLEOTIDE SEQUENCE [LARGE SCALE GENOMIC DNA]</scope>
    <source>
        <strain evidence="9">CGMCC 1.15197</strain>
    </source>
</reference>
<dbReference type="Pfam" id="PF07980">
    <property type="entry name" value="SusD_RagB"/>
    <property type="match status" value="1"/>
</dbReference>
<dbReference type="Gene3D" id="1.25.40.390">
    <property type="match status" value="1"/>
</dbReference>
<dbReference type="SUPFAM" id="SSF48452">
    <property type="entry name" value="TPR-like"/>
    <property type="match status" value="1"/>
</dbReference>
<comment type="caution">
    <text evidence="8">The sequence shown here is derived from an EMBL/GenBank/DDBJ whole genome shotgun (WGS) entry which is preliminary data.</text>
</comment>
<evidence type="ECO:0000256" key="1">
    <source>
        <dbReference type="ARBA" id="ARBA00004442"/>
    </source>
</evidence>
<dbReference type="InterPro" id="IPR011990">
    <property type="entry name" value="TPR-like_helical_dom_sf"/>
</dbReference>
<feature type="domain" description="SusD-like N-terminal" evidence="7">
    <location>
        <begin position="98"/>
        <end position="222"/>
    </location>
</feature>
<evidence type="ECO:0000313" key="8">
    <source>
        <dbReference type="EMBL" id="GGF14075.1"/>
    </source>
</evidence>
<comment type="similarity">
    <text evidence="2">Belongs to the SusD family.</text>
</comment>
<evidence type="ECO:0000259" key="6">
    <source>
        <dbReference type="Pfam" id="PF07980"/>
    </source>
</evidence>
<dbReference type="EMBL" id="BMHT01000004">
    <property type="protein sequence ID" value="GGF14075.1"/>
    <property type="molecule type" value="Genomic_DNA"/>
</dbReference>
<comment type="subcellular location">
    <subcellularLocation>
        <location evidence="1">Cell outer membrane</location>
    </subcellularLocation>
</comment>
<evidence type="ECO:0000259" key="7">
    <source>
        <dbReference type="Pfam" id="PF14322"/>
    </source>
</evidence>
<gene>
    <name evidence="8" type="ORF">GCM10011383_26670</name>
</gene>
<feature type="domain" description="RagB/SusD" evidence="6">
    <location>
        <begin position="306"/>
        <end position="574"/>
    </location>
</feature>
<keyword evidence="5" id="KW-0998">Cell outer membrane</keyword>
<accession>A0ABQ1UBX0</accession>
<dbReference type="InterPro" id="IPR012944">
    <property type="entry name" value="SusD_RagB_dom"/>
</dbReference>
<dbReference type="Proteomes" id="UP000632273">
    <property type="component" value="Unassembled WGS sequence"/>
</dbReference>
<keyword evidence="9" id="KW-1185">Reference proteome</keyword>
<name>A0ABQ1UBX0_9BACT</name>
<organism evidence="8 9">
    <name type="scientific">Hymenobacter cavernae</name>
    <dbReference type="NCBI Taxonomy" id="2044852"/>
    <lineage>
        <taxon>Bacteria</taxon>
        <taxon>Pseudomonadati</taxon>
        <taxon>Bacteroidota</taxon>
        <taxon>Cytophagia</taxon>
        <taxon>Cytophagales</taxon>
        <taxon>Hymenobacteraceae</taxon>
        <taxon>Hymenobacter</taxon>
    </lineage>
</organism>
<evidence type="ECO:0000256" key="3">
    <source>
        <dbReference type="ARBA" id="ARBA00022729"/>
    </source>
</evidence>
<keyword evidence="4" id="KW-0472">Membrane</keyword>
<evidence type="ECO:0000256" key="5">
    <source>
        <dbReference type="ARBA" id="ARBA00023237"/>
    </source>
</evidence>
<dbReference type="Pfam" id="PF14322">
    <property type="entry name" value="SusD-like_3"/>
    <property type="match status" value="1"/>
</dbReference>
<evidence type="ECO:0000313" key="9">
    <source>
        <dbReference type="Proteomes" id="UP000632273"/>
    </source>
</evidence>
<evidence type="ECO:0000256" key="4">
    <source>
        <dbReference type="ARBA" id="ARBA00023136"/>
    </source>
</evidence>
<dbReference type="InterPro" id="IPR033985">
    <property type="entry name" value="SusD-like_N"/>
</dbReference>
<sequence length="574" mass="64049">MLSACKKDDFLEPKTSALTEQTVFSDSTRTMAFLSRIYADAGFSFQKLRWSNHGNTELATDDAEYVFSGTGQVAVQLYSGIVTPLAFMGNGTAFSTSDASDFWVTPWANIRRVNLLMSQLPRTPLSKKMQARVTAEARFLRAWYYHYLLVTFGGVPIVGDKVYGIEDVIDMPRTSYADGIDYLTAELDEIAPQLPIAAEYSAPDYGRVTRGACLALKSRILLQAASPLFNGGAETSDASLAALVSYPSTDPSRWQKAADAAKAVIDLGTYSLNEDNVTKPGYGFYSVFLRRVNSEYIFAYHRPANKDMELYYNPSTRGGNKYSMPTQNIVDAFPMRNGKAITDPTSGYNAANPYVGRDPRFNYTIIYNGSSYYLSSAGRAAPVYTYEGAPTDGFDVTTSATGYYGRKMCDSTTSQGGGSNTERSWPLIRLAEVKLNYAEALNELGRTEDAMAQIFDIRRRAGITPGSPARYGIKSGISQSEARELIRNERHIELAYEDHRWNDIRRWKTAMVISNAYNNRMRITNRGTTAAPGPYTYNVVPTIRRHNFRPEMYLLPIPDAEIRKVPQMRQNPGW</sequence>
<proteinExistence type="inferred from homology"/>
<protein>
    <submittedName>
        <fullName evidence="8">Membrane protein</fullName>
    </submittedName>
</protein>
<evidence type="ECO:0000256" key="2">
    <source>
        <dbReference type="ARBA" id="ARBA00006275"/>
    </source>
</evidence>